<comment type="caution">
    <text evidence="1">The sequence shown here is derived from an EMBL/GenBank/DDBJ whole genome shotgun (WGS) entry which is preliminary data.</text>
</comment>
<dbReference type="EMBL" id="CM042055">
    <property type="protein sequence ID" value="KAI3701551.1"/>
    <property type="molecule type" value="Genomic_DNA"/>
</dbReference>
<organism evidence="1 2">
    <name type="scientific">Arctium lappa</name>
    <name type="common">Greater burdock</name>
    <name type="synonym">Lappa major</name>
    <dbReference type="NCBI Taxonomy" id="4217"/>
    <lineage>
        <taxon>Eukaryota</taxon>
        <taxon>Viridiplantae</taxon>
        <taxon>Streptophyta</taxon>
        <taxon>Embryophyta</taxon>
        <taxon>Tracheophyta</taxon>
        <taxon>Spermatophyta</taxon>
        <taxon>Magnoliopsida</taxon>
        <taxon>eudicotyledons</taxon>
        <taxon>Gunneridae</taxon>
        <taxon>Pentapetalae</taxon>
        <taxon>asterids</taxon>
        <taxon>campanulids</taxon>
        <taxon>Asterales</taxon>
        <taxon>Asteraceae</taxon>
        <taxon>Carduoideae</taxon>
        <taxon>Cardueae</taxon>
        <taxon>Arctiinae</taxon>
        <taxon>Arctium</taxon>
    </lineage>
</organism>
<keyword evidence="2" id="KW-1185">Reference proteome</keyword>
<protein>
    <submittedName>
        <fullName evidence="1">Uncharacterized protein</fullName>
    </submittedName>
</protein>
<accession>A0ACB8ZVN0</accession>
<reference evidence="2" key="1">
    <citation type="journal article" date="2022" name="Mol. Ecol. Resour.">
        <title>The genomes of chicory, endive, great burdock and yacon provide insights into Asteraceae palaeo-polyploidization history and plant inulin production.</title>
        <authorList>
            <person name="Fan W."/>
            <person name="Wang S."/>
            <person name="Wang H."/>
            <person name="Wang A."/>
            <person name="Jiang F."/>
            <person name="Liu H."/>
            <person name="Zhao H."/>
            <person name="Xu D."/>
            <person name="Zhang Y."/>
        </authorList>
    </citation>
    <scope>NUCLEOTIDE SEQUENCE [LARGE SCALE GENOMIC DNA]</scope>
    <source>
        <strain evidence="2">cv. Niubang</strain>
    </source>
</reference>
<proteinExistence type="predicted"/>
<gene>
    <name evidence="1" type="ORF">L6452_26725</name>
</gene>
<evidence type="ECO:0000313" key="2">
    <source>
        <dbReference type="Proteomes" id="UP001055879"/>
    </source>
</evidence>
<evidence type="ECO:0000313" key="1">
    <source>
        <dbReference type="EMBL" id="KAI3701551.1"/>
    </source>
</evidence>
<reference evidence="1 2" key="2">
    <citation type="journal article" date="2022" name="Mol. Ecol. Resour.">
        <title>The genomes of chicory, endive, great burdock and yacon provide insights into Asteraceae paleo-polyploidization history and plant inulin production.</title>
        <authorList>
            <person name="Fan W."/>
            <person name="Wang S."/>
            <person name="Wang H."/>
            <person name="Wang A."/>
            <person name="Jiang F."/>
            <person name="Liu H."/>
            <person name="Zhao H."/>
            <person name="Xu D."/>
            <person name="Zhang Y."/>
        </authorList>
    </citation>
    <scope>NUCLEOTIDE SEQUENCE [LARGE SCALE GENOMIC DNA]</scope>
    <source>
        <strain evidence="2">cv. Niubang</strain>
    </source>
</reference>
<dbReference type="Proteomes" id="UP001055879">
    <property type="component" value="Linkage Group LG09"/>
</dbReference>
<name>A0ACB8ZVN0_ARCLA</name>
<sequence length="138" mass="14701">MVLEKDSGDPNRLRKSSVAKYVRSKRPSTGGGSLIFESDDGGLVFVRCSSDRAGVDDGVKAAAAIARVSRGDCSGVFEACDRVGEGVMTGADESSQAVDTSNNFVFVKIKMEAPVCNSMTYSRHLGNTIKKKSDIKKD</sequence>